<protein>
    <recommendedName>
        <fullName evidence="3">Sce7725 family protein</fullName>
    </recommendedName>
</protein>
<reference evidence="2" key="1">
    <citation type="submission" date="2017-05" db="EMBL/GenBank/DDBJ databases">
        <title>The Genome Sequence of EEnterococcus faecalis 9F2_4866.</title>
        <authorList>
            <consortium name="The Broad Institute Genomics Platform"/>
            <consortium name="The Broad Institute Genomic Center for Infectious Diseases"/>
            <person name="Earl A."/>
            <person name="Manson A."/>
            <person name="Schwartman J."/>
            <person name="Gilmore M."/>
            <person name="Abouelleil A."/>
            <person name="Cao P."/>
            <person name="Chapman S."/>
            <person name="Cusick C."/>
            <person name="Shea T."/>
            <person name="Young S."/>
            <person name="Neafsey D."/>
            <person name="Nusbaum C."/>
            <person name="Birren B."/>
        </authorList>
    </citation>
    <scope>NUCLEOTIDE SEQUENCE [LARGE SCALE GENOMIC DNA]</scope>
    <source>
        <strain evidence="2">12C11_DIV0727</strain>
    </source>
</reference>
<evidence type="ECO:0000313" key="2">
    <source>
        <dbReference type="Proteomes" id="UP000195080"/>
    </source>
</evidence>
<dbReference type="InterPro" id="IPR047727">
    <property type="entry name" value="Sce7725-like"/>
</dbReference>
<dbReference type="EMBL" id="CP147248">
    <property type="protein sequence ID" value="WYJ87512.1"/>
    <property type="molecule type" value="Genomic_DNA"/>
</dbReference>
<reference evidence="1 2" key="2">
    <citation type="submission" date="2024-03" db="EMBL/GenBank/DDBJ databases">
        <title>The Genome Sequence of Enterococcus sp. DIV0727d.</title>
        <authorList>
            <consortium name="The Broad Institute Genomics Platform"/>
            <consortium name="The Broad Institute Microbial Omics Core"/>
            <consortium name="The Broad Institute Genomic Center for Infectious Diseases"/>
            <person name="Earl A."/>
            <person name="Manson A."/>
            <person name="Gilmore M."/>
            <person name="Schwartman J."/>
            <person name="Shea T."/>
            <person name="Abouelleil A."/>
            <person name="Cao P."/>
            <person name="Chapman S."/>
            <person name="Cusick C."/>
            <person name="Young S."/>
            <person name="Neafsey D."/>
            <person name="Nusbaum C."/>
            <person name="Birren B."/>
        </authorList>
    </citation>
    <scope>NUCLEOTIDE SEQUENCE [LARGE SCALE GENOMIC DNA]</scope>
    <source>
        <strain evidence="1 2">12C11_DIV0727</strain>
    </source>
</reference>
<dbReference type="NCBIfam" id="NF033831">
    <property type="entry name" value="sce7725_fam"/>
    <property type="match status" value="1"/>
</dbReference>
<proteinExistence type="predicted"/>
<accession>A0ABZ2TDF2</accession>
<evidence type="ECO:0000313" key="1">
    <source>
        <dbReference type="EMBL" id="WYJ87512.1"/>
    </source>
</evidence>
<sequence>MYYPYFRGKQFDLLALTTLVEQHRLSTKILPIIEPVKNSNALKKFIHLFQKENHPFYLIQNPQAGDFLTEDGLLYLNSLSLDKAMIVEQPIETLHTESQLFVINNSTPALQSDWQSNQIKVLLPKEFRLLQKIKGDKILSQDVFTRLPKTSFYQECPDELFSDTHLTFQKSGFIGFSDFSIDSRIYYEHSYPSKILSLHLVYFKQKQLRIHHFLSSEDAPSQKDQFFELMAEVSDWGNTLYGENVTFGIELLLESVSKEKFPGMGVMRKATVMHHMELMSRYLDQHTDETEAFIRT</sequence>
<organism evidence="1 2">
    <name type="scientific">Candidatus Enterococcus lemimoniae</name>
    <dbReference type="NCBI Taxonomy" id="1834167"/>
    <lineage>
        <taxon>Bacteria</taxon>
        <taxon>Bacillati</taxon>
        <taxon>Bacillota</taxon>
        <taxon>Bacilli</taxon>
        <taxon>Lactobacillales</taxon>
        <taxon>Enterococcaceae</taxon>
        <taxon>Enterococcus</taxon>
    </lineage>
</organism>
<keyword evidence="2" id="KW-1185">Reference proteome</keyword>
<name>A0ABZ2TDF2_9ENTE</name>
<evidence type="ECO:0008006" key="3">
    <source>
        <dbReference type="Google" id="ProtNLM"/>
    </source>
</evidence>
<gene>
    <name evidence="1" type="ORF">A5866_002608</name>
</gene>
<dbReference type="Proteomes" id="UP000195080">
    <property type="component" value="Chromosome"/>
</dbReference>
<dbReference type="RefSeq" id="WP_086277029.1">
    <property type="nucleotide sequence ID" value="NZ_CP147248.1"/>
</dbReference>